<dbReference type="InterPro" id="IPR006015">
    <property type="entry name" value="Universal_stress_UspA"/>
</dbReference>
<dbReference type="PANTHER" id="PTHR46268:SF6">
    <property type="entry name" value="UNIVERSAL STRESS PROTEIN UP12"/>
    <property type="match status" value="1"/>
</dbReference>
<evidence type="ECO:0000259" key="3">
    <source>
        <dbReference type="Pfam" id="PF00582"/>
    </source>
</evidence>
<sequence>MQFNHILVPIDFGEPSLRALDAAISLAPKFGSTITLLHVSWLPPPVYAAYAQGFAWPTEEMERSAREELASVLEKTRAEYDAVEGLVVTGEPRQMILDVAAERCVDLIVMGTHGRHGIPRAILGSVAERIVRQSVVPVLTVSAKPGHSGHA</sequence>
<dbReference type="OrthoDB" id="9788959at2"/>
<keyword evidence="5" id="KW-1185">Reference proteome</keyword>
<reference evidence="4 5" key="1">
    <citation type="submission" date="2015-08" db="EMBL/GenBank/DDBJ databases">
        <authorList>
            <person name="Babu N.S."/>
            <person name="Beckwith C.J."/>
            <person name="Beseler K.G."/>
            <person name="Brison A."/>
            <person name="Carone J.V."/>
            <person name="Caskin T.P."/>
            <person name="Diamond M."/>
            <person name="Durham M.E."/>
            <person name="Foxe J.M."/>
            <person name="Go M."/>
            <person name="Henderson B.A."/>
            <person name="Jones I.B."/>
            <person name="McGettigan J.A."/>
            <person name="Micheletti S.J."/>
            <person name="Nasrallah M.E."/>
            <person name="Ortiz D."/>
            <person name="Piller C.R."/>
            <person name="Privatt S.R."/>
            <person name="Schneider S.L."/>
            <person name="Sharp S."/>
            <person name="Smith T.C."/>
            <person name="Stanton J.D."/>
            <person name="Ullery H.E."/>
            <person name="Wilson R.J."/>
            <person name="Serrano M.G."/>
            <person name="Buck G."/>
            <person name="Lee V."/>
            <person name="Wang Y."/>
            <person name="Carvalho R."/>
            <person name="Voegtly L."/>
            <person name="Shi R."/>
            <person name="Duckworth R."/>
            <person name="Johnson A."/>
            <person name="Loviza R."/>
            <person name="Walstead R."/>
            <person name="Shah Z."/>
            <person name="Kiflezghi M."/>
            <person name="Wade K."/>
            <person name="Ball S.L."/>
            <person name="Bradley K.W."/>
            <person name="Asai D.J."/>
            <person name="Bowman C.A."/>
            <person name="Russell D.A."/>
            <person name="Pope W.H."/>
            <person name="Jacobs-Sera D."/>
            <person name="Hendrix R.W."/>
            <person name="Hatfull G.F."/>
        </authorList>
    </citation>
    <scope>NUCLEOTIDE SEQUENCE [LARGE SCALE GENOMIC DNA]</scope>
    <source>
        <strain evidence="4 5">DSM 27648</strain>
    </source>
</reference>
<proteinExistence type="inferred from homology"/>
<dbReference type="GO" id="GO:0005737">
    <property type="term" value="C:cytoplasm"/>
    <property type="evidence" value="ECO:0007669"/>
    <property type="project" value="UniProtKB-SubCell"/>
</dbReference>
<dbReference type="SUPFAM" id="SSF52402">
    <property type="entry name" value="Adenine nucleotide alpha hydrolases-like"/>
    <property type="match status" value="1"/>
</dbReference>
<dbReference type="CDD" id="cd00293">
    <property type="entry name" value="USP-like"/>
    <property type="match status" value="1"/>
</dbReference>
<dbReference type="Gene3D" id="3.40.50.620">
    <property type="entry name" value="HUPs"/>
    <property type="match status" value="1"/>
</dbReference>
<evidence type="ECO:0000313" key="5">
    <source>
        <dbReference type="Proteomes" id="UP000064967"/>
    </source>
</evidence>
<accession>A0A0K1Q4E7</accession>
<dbReference type="AlphaFoldDB" id="A0A0K1Q4E7"/>
<dbReference type="PRINTS" id="PR01438">
    <property type="entry name" value="UNVRSLSTRESS"/>
</dbReference>
<gene>
    <name evidence="4" type="ORF">AKJ09_07195</name>
</gene>
<dbReference type="PANTHER" id="PTHR46268">
    <property type="entry name" value="STRESS RESPONSE PROTEIN NHAX"/>
    <property type="match status" value="1"/>
</dbReference>
<dbReference type="InterPro" id="IPR006016">
    <property type="entry name" value="UspA"/>
</dbReference>
<evidence type="ECO:0000256" key="2">
    <source>
        <dbReference type="PIRNR" id="PIRNR006276"/>
    </source>
</evidence>
<evidence type="ECO:0000256" key="1">
    <source>
        <dbReference type="ARBA" id="ARBA00008791"/>
    </source>
</evidence>
<dbReference type="EMBL" id="CP012333">
    <property type="protein sequence ID" value="AKV00532.1"/>
    <property type="molecule type" value="Genomic_DNA"/>
</dbReference>
<dbReference type="STRING" id="1391654.AKJ09_07195"/>
<comment type="similarity">
    <text evidence="1 2">Belongs to the universal stress protein A family.</text>
</comment>
<dbReference type="RefSeq" id="WP_146651809.1">
    <property type="nucleotide sequence ID" value="NZ_CP012333.1"/>
</dbReference>
<dbReference type="InterPro" id="IPR014729">
    <property type="entry name" value="Rossmann-like_a/b/a_fold"/>
</dbReference>
<protein>
    <recommendedName>
        <fullName evidence="2">Universal stress protein</fullName>
    </recommendedName>
</protein>
<comment type="subcellular location">
    <subcellularLocation>
        <location evidence="2">Cytoplasm</location>
    </subcellularLocation>
</comment>
<dbReference type="Proteomes" id="UP000064967">
    <property type="component" value="Chromosome"/>
</dbReference>
<feature type="domain" description="UspA" evidence="3">
    <location>
        <begin position="3"/>
        <end position="141"/>
    </location>
</feature>
<dbReference type="Pfam" id="PF00582">
    <property type="entry name" value="Usp"/>
    <property type="match status" value="1"/>
</dbReference>
<evidence type="ECO:0000313" key="4">
    <source>
        <dbReference type="EMBL" id="AKV00532.1"/>
    </source>
</evidence>
<organism evidence="4 5">
    <name type="scientific">Labilithrix luteola</name>
    <dbReference type="NCBI Taxonomy" id="1391654"/>
    <lineage>
        <taxon>Bacteria</taxon>
        <taxon>Pseudomonadati</taxon>
        <taxon>Myxococcota</taxon>
        <taxon>Polyangia</taxon>
        <taxon>Polyangiales</taxon>
        <taxon>Labilitrichaceae</taxon>
        <taxon>Labilithrix</taxon>
    </lineage>
</organism>
<keyword evidence="2" id="KW-0963">Cytoplasm</keyword>
<dbReference type="KEGG" id="llu:AKJ09_07195"/>
<name>A0A0K1Q4E7_9BACT</name>
<dbReference type="PIRSF" id="PIRSF006276">
    <property type="entry name" value="UspA"/>
    <property type="match status" value="1"/>
</dbReference>